<dbReference type="SMART" id="SM00091">
    <property type="entry name" value="PAS"/>
    <property type="match status" value="3"/>
</dbReference>
<evidence type="ECO:0000313" key="4">
    <source>
        <dbReference type="EMBL" id="RJP21564.1"/>
    </source>
</evidence>
<dbReference type="AlphaFoldDB" id="A0A3A4P0P4"/>
<dbReference type="SMART" id="SM00065">
    <property type="entry name" value="GAF"/>
    <property type="match status" value="1"/>
</dbReference>
<dbReference type="InterPro" id="IPR003018">
    <property type="entry name" value="GAF"/>
</dbReference>
<feature type="domain" description="PAS" evidence="2">
    <location>
        <begin position="458"/>
        <end position="510"/>
    </location>
</feature>
<dbReference type="Pfam" id="PF02518">
    <property type="entry name" value="HATPase_c"/>
    <property type="match status" value="1"/>
</dbReference>
<evidence type="ECO:0000259" key="3">
    <source>
        <dbReference type="PROSITE" id="PS50113"/>
    </source>
</evidence>
<gene>
    <name evidence="4" type="ORF">C4520_09760</name>
</gene>
<reference evidence="4 5" key="1">
    <citation type="journal article" date="2017" name="ISME J.">
        <title>Energy and carbon metabolisms in a deep terrestrial subsurface fluid microbial community.</title>
        <authorList>
            <person name="Momper L."/>
            <person name="Jungbluth S.P."/>
            <person name="Lee M.D."/>
            <person name="Amend J.P."/>
        </authorList>
    </citation>
    <scope>NUCLEOTIDE SEQUENCE [LARGE SCALE GENOMIC DNA]</scope>
    <source>
        <strain evidence="4">SURF_5</strain>
    </source>
</reference>
<feature type="domain" description="PAS" evidence="2">
    <location>
        <begin position="332"/>
        <end position="378"/>
    </location>
</feature>
<dbReference type="SUPFAM" id="SSF55785">
    <property type="entry name" value="PYP-like sensor domain (PAS domain)"/>
    <property type="match status" value="3"/>
</dbReference>
<dbReference type="Gene3D" id="3.30.565.10">
    <property type="entry name" value="Histidine kinase-like ATPase, C-terminal domain"/>
    <property type="match status" value="1"/>
</dbReference>
<protein>
    <submittedName>
        <fullName evidence="4">PAS domain S-box protein</fullName>
    </submittedName>
</protein>
<dbReference type="PROSITE" id="PS50112">
    <property type="entry name" value="PAS"/>
    <property type="match status" value="3"/>
</dbReference>
<dbReference type="InterPro" id="IPR013656">
    <property type="entry name" value="PAS_4"/>
</dbReference>
<dbReference type="InterPro" id="IPR003594">
    <property type="entry name" value="HATPase_dom"/>
</dbReference>
<dbReference type="InterPro" id="IPR011495">
    <property type="entry name" value="Sig_transdc_His_kin_sub2_dim/P"/>
</dbReference>
<name>A0A3A4P0P4_ABYX5</name>
<dbReference type="PANTHER" id="PTHR43065">
    <property type="entry name" value="SENSOR HISTIDINE KINASE"/>
    <property type="match status" value="1"/>
</dbReference>
<dbReference type="InterPro" id="IPR000700">
    <property type="entry name" value="PAS-assoc_C"/>
</dbReference>
<dbReference type="Gene3D" id="3.30.450.40">
    <property type="match status" value="1"/>
</dbReference>
<dbReference type="Proteomes" id="UP000265882">
    <property type="component" value="Unassembled WGS sequence"/>
</dbReference>
<dbReference type="Pfam" id="PF07568">
    <property type="entry name" value="HisKA_2"/>
    <property type="match status" value="1"/>
</dbReference>
<accession>A0A3A4P0P4</accession>
<dbReference type="CDD" id="cd00130">
    <property type="entry name" value="PAS"/>
    <property type="match status" value="3"/>
</dbReference>
<evidence type="ECO:0000259" key="1">
    <source>
        <dbReference type="PROSITE" id="PS50109"/>
    </source>
</evidence>
<dbReference type="InterPro" id="IPR036890">
    <property type="entry name" value="HATPase_C_sf"/>
</dbReference>
<comment type="caution">
    <text evidence="4">The sequence shown here is derived from an EMBL/GenBank/DDBJ whole genome shotgun (WGS) entry which is preliminary data.</text>
</comment>
<dbReference type="InterPro" id="IPR035965">
    <property type="entry name" value="PAS-like_dom_sf"/>
</dbReference>
<dbReference type="InterPro" id="IPR029016">
    <property type="entry name" value="GAF-like_dom_sf"/>
</dbReference>
<dbReference type="EMBL" id="QZKU01000067">
    <property type="protein sequence ID" value="RJP21564.1"/>
    <property type="molecule type" value="Genomic_DNA"/>
</dbReference>
<dbReference type="Gene3D" id="3.30.450.20">
    <property type="entry name" value="PAS domain"/>
    <property type="match status" value="3"/>
</dbReference>
<dbReference type="InterPro" id="IPR000014">
    <property type="entry name" value="PAS"/>
</dbReference>
<evidence type="ECO:0000259" key="2">
    <source>
        <dbReference type="PROSITE" id="PS50112"/>
    </source>
</evidence>
<dbReference type="PANTHER" id="PTHR43065:SF23">
    <property type="entry name" value="SENSOR HISTIDINE KINASE PDTAS"/>
    <property type="match status" value="1"/>
</dbReference>
<dbReference type="NCBIfam" id="TIGR00229">
    <property type="entry name" value="sensory_box"/>
    <property type="match status" value="3"/>
</dbReference>
<feature type="domain" description="PAC" evidence="3">
    <location>
        <begin position="517"/>
        <end position="580"/>
    </location>
</feature>
<dbReference type="InterPro" id="IPR005467">
    <property type="entry name" value="His_kinase_dom"/>
</dbReference>
<dbReference type="Pfam" id="PF08448">
    <property type="entry name" value="PAS_4"/>
    <property type="match status" value="3"/>
</dbReference>
<feature type="domain" description="Histidine kinase" evidence="1">
    <location>
        <begin position="591"/>
        <end position="791"/>
    </location>
</feature>
<dbReference type="SUPFAM" id="SSF55781">
    <property type="entry name" value="GAF domain-like"/>
    <property type="match status" value="1"/>
</dbReference>
<proteinExistence type="predicted"/>
<dbReference type="SMART" id="SM00387">
    <property type="entry name" value="HATPase_c"/>
    <property type="match status" value="1"/>
</dbReference>
<organism evidence="4 5">
    <name type="scientific">Abyssobacteria bacterium (strain SURF_5)</name>
    <dbReference type="NCBI Taxonomy" id="2093360"/>
    <lineage>
        <taxon>Bacteria</taxon>
        <taxon>Pseudomonadati</taxon>
        <taxon>Candidatus Hydrogenedentota</taxon>
        <taxon>Candidatus Abyssobacteria</taxon>
    </lineage>
</organism>
<dbReference type="PROSITE" id="PS50109">
    <property type="entry name" value="HIS_KIN"/>
    <property type="match status" value="1"/>
</dbReference>
<evidence type="ECO:0000313" key="5">
    <source>
        <dbReference type="Proteomes" id="UP000265882"/>
    </source>
</evidence>
<feature type="domain" description="PAS" evidence="2">
    <location>
        <begin position="64"/>
        <end position="92"/>
    </location>
</feature>
<dbReference type="Pfam" id="PF13185">
    <property type="entry name" value="GAF_2"/>
    <property type="match status" value="1"/>
</dbReference>
<feature type="domain" description="PAC" evidence="3">
    <location>
        <begin position="406"/>
        <end position="457"/>
    </location>
</feature>
<sequence length="798" mass="89187">MNLSEESRQKPSEELKTIRSQIADLKKREADREGRFQSLFNEMTEGFALHEVICDDWGEPCDYRFLEVNPAFERLTGLKRSNVIGKTIREVLPDIETHWIKTYGRVALSGRPARFDQYSAPLKRHYQVFAYRPAPGQFAVLFADITDRKKTEQRLENALVEAETRERQMTALLKASRAVREESSFADAARRIFEVCCEVTGATSGYLALLSEDGRENKVVFLESGGLPCDVDPRLPMPVRGLRAEAYTTGRVVYDNDFAGSAWMRFMPQGHVAVRNVMFAPMNLDGKTIGLLGLANKPNDFAEDDASVAGALAEIAVVALQRAYHEQALRESEERYRSLAENVPSILMRYDADLRVVYLGHAAEAITGIPSGNFIGKTNAEAGMPAHMSALWDGAVREVFHTGKSKDLEFDLPLEKGTRTFYLRLAPESGQGREVQSVLGIATDMTERKRAEEVIIRAKKEWELTFDTVPDLMAILDLNHRIVRVNKAMADRLGVSPQQCIGQRCYEAVHGMTCPPDPCPHTLTCRDGNEHQAEVHEPRLKGDFLVSTTPLYDEEGKLIGSIHVARDITERKKAEDRLKKSLKEKEVLLKEIHHRVKNNLQIIHSMLNLQLRYLKDEQAIALFKESQNRVFSMALIHEKLYQSDSLTTIDLPDYIGKIIANLFQSYGVSERVIKPKIDVENLSLDVNSIIPCALIINELVSNSLKYAFPAASASSEGGKGEIRIDLLRDLGGRFVLIVADNGVGLPESFEIHKSKSLGLQLVTVLVKQLNGTIEMGTGAGAEFKITFGPAREENSSNA</sequence>
<dbReference type="PROSITE" id="PS50113">
    <property type="entry name" value="PAC"/>
    <property type="match status" value="2"/>
</dbReference>
<dbReference type="SUPFAM" id="SSF55874">
    <property type="entry name" value="ATPase domain of HSP90 chaperone/DNA topoisomerase II/histidine kinase"/>
    <property type="match status" value="1"/>
</dbReference>